<keyword evidence="2" id="KW-1185">Reference proteome</keyword>
<accession>A0ACA8R1Z2</accession>
<name>A0ACA8R1Z2_METAZ</name>
<reference evidence="1" key="1">
    <citation type="submission" date="2019-06" db="EMBL/GenBank/DDBJ databases">
        <title>Complete genome sequence of Methanobrevibacter arboriphilus strain SA.</title>
        <authorList>
            <person name="Asakawa S."/>
        </authorList>
    </citation>
    <scope>NUCLEOTIDE SEQUENCE</scope>
    <source>
        <strain evidence="1">SA</strain>
    </source>
</reference>
<gene>
    <name evidence="1" type="ORF">MarbSA_05910</name>
</gene>
<evidence type="ECO:0000313" key="1">
    <source>
        <dbReference type="EMBL" id="BBL61551.1"/>
    </source>
</evidence>
<protein>
    <submittedName>
        <fullName evidence="1">Uncharacterized protein</fullName>
    </submittedName>
</protein>
<evidence type="ECO:0000313" key="2">
    <source>
        <dbReference type="Proteomes" id="UP000825015"/>
    </source>
</evidence>
<dbReference type="Proteomes" id="UP000825015">
    <property type="component" value="Chromosome"/>
</dbReference>
<dbReference type="EMBL" id="AP019779">
    <property type="protein sequence ID" value="BBL61551.1"/>
    <property type="molecule type" value="Genomic_DNA"/>
</dbReference>
<proteinExistence type="predicted"/>
<organism evidence="1 2">
    <name type="scientific">Methanobrevibacter arboriphilus</name>
    <dbReference type="NCBI Taxonomy" id="39441"/>
    <lineage>
        <taxon>Archaea</taxon>
        <taxon>Methanobacteriati</taxon>
        <taxon>Methanobacteriota</taxon>
        <taxon>Methanomada group</taxon>
        <taxon>Methanobacteria</taxon>
        <taxon>Methanobacteriales</taxon>
        <taxon>Methanobacteriaceae</taxon>
        <taxon>Methanobrevibacter</taxon>
    </lineage>
</organism>
<sequence length="83" mass="9510">MNSKKEIISGLKKESVLNVLNNISKGYKSKIELLSILDISYKELTNILLGLKRKGYIKMFKFYGNDEMCYCVTVNGSILLREN</sequence>